<organism evidence="7 8">
    <name type="scientific">Nocardia pseudobrasiliensis</name>
    <dbReference type="NCBI Taxonomy" id="45979"/>
    <lineage>
        <taxon>Bacteria</taxon>
        <taxon>Bacillati</taxon>
        <taxon>Actinomycetota</taxon>
        <taxon>Actinomycetes</taxon>
        <taxon>Mycobacteriales</taxon>
        <taxon>Nocardiaceae</taxon>
        <taxon>Nocardia</taxon>
    </lineage>
</organism>
<dbReference type="RefSeq" id="WP_068008635.1">
    <property type="nucleotide sequence ID" value="NZ_QQBC01000013.1"/>
</dbReference>
<dbReference type="GO" id="GO:0003700">
    <property type="term" value="F:DNA-binding transcription factor activity"/>
    <property type="evidence" value="ECO:0007669"/>
    <property type="project" value="TreeGrafter"/>
</dbReference>
<evidence type="ECO:0000313" key="8">
    <source>
        <dbReference type="Proteomes" id="UP000254869"/>
    </source>
</evidence>
<dbReference type="InterPro" id="IPR001647">
    <property type="entry name" value="HTH_TetR"/>
</dbReference>
<reference evidence="7 8" key="1">
    <citation type="submission" date="2018-07" db="EMBL/GenBank/DDBJ databases">
        <title>Genomic Encyclopedia of Type Strains, Phase IV (KMG-IV): sequencing the most valuable type-strain genomes for metagenomic binning, comparative biology and taxonomic classification.</title>
        <authorList>
            <person name="Goeker M."/>
        </authorList>
    </citation>
    <scope>NUCLEOTIDE SEQUENCE [LARGE SCALE GENOMIC DNA]</scope>
    <source>
        <strain evidence="7 8">DSM 44290</strain>
    </source>
</reference>
<protein>
    <submittedName>
        <fullName evidence="7">TetR family transcriptional regulator</fullName>
    </submittedName>
</protein>
<dbReference type="PANTHER" id="PTHR30055:SF151">
    <property type="entry name" value="TRANSCRIPTIONAL REGULATORY PROTEIN"/>
    <property type="match status" value="1"/>
</dbReference>
<dbReference type="PROSITE" id="PS50977">
    <property type="entry name" value="HTH_TETR_2"/>
    <property type="match status" value="1"/>
</dbReference>
<dbReference type="InterPro" id="IPR009057">
    <property type="entry name" value="Homeodomain-like_sf"/>
</dbReference>
<dbReference type="PRINTS" id="PR00400">
    <property type="entry name" value="TETREPRESSOR"/>
</dbReference>
<sequence>MRAERLSREAIVIAARRVADAEGLAALTLRRIAQELDTGQASLYRHIADRRELLALLNDDLARAFPVPRAGTPRERLVEQWCAAHRVLLAHPWAARVIVDAASVTPTALPFTEGAMASLLEAGLDAATAARTYRAAWHLLLGQVVNEHPLGHPGFEVDPLDYPALTTVRSHLLAEDPAAEFEWALRRLLDGVLGSER</sequence>
<dbReference type="Pfam" id="PF00440">
    <property type="entry name" value="TetR_N"/>
    <property type="match status" value="1"/>
</dbReference>
<dbReference type="InterPro" id="IPR004111">
    <property type="entry name" value="Repressor_TetR_C"/>
</dbReference>
<dbReference type="AlphaFoldDB" id="A0A370HT32"/>
<keyword evidence="3 5" id="KW-0238">DNA-binding</keyword>
<keyword evidence="1" id="KW-0678">Repressor</keyword>
<dbReference type="STRING" id="1210086.GCA_001613105_07615"/>
<dbReference type="GO" id="GO:0046677">
    <property type="term" value="P:response to antibiotic"/>
    <property type="evidence" value="ECO:0007669"/>
    <property type="project" value="InterPro"/>
</dbReference>
<feature type="domain" description="HTH tetR-type" evidence="6">
    <location>
        <begin position="5"/>
        <end position="65"/>
    </location>
</feature>
<feature type="DNA-binding region" description="H-T-H motif" evidence="5">
    <location>
        <begin position="28"/>
        <end position="47"/>
    </location>
</feature>
<dbReference type="SUPFAM" id="SSF46689">
    <property type="entry name" value="Homeodomain-like"/>
    <property type="match status" value="1"/>
</dbReference>
<dbReference type="Gene3D" id="1.10.357.10">
    <property type="entry name" value="Tetracycline Repressor, domain 2"/>
    <property type="match status" value="1"/>
</dbReference>
<dbReference type="EMBL" id="QQBC01000013">
    <property type="protein sequence ID" value="RDI61677.1"/>
    <property type="molecule type" value="Genomic_DNA"/>
</dbReference>
<evidence type="ECO:0000259" key="6">
    <source>
        <dbReference type="PROSITE" id="PS50977"/>
    </source>
</evidence>
<dbReference type="GO" id="GO:0045892">
    <property type="term" value="P:negative regulation of DNA-templated transcription"/>
    <property type="evidence" value="ECO:0007669"/>
    <property type="project" value="InterPro"/>
</dbReference>
<keyword evidence="8" id="KW-1185">Reference proteome</keyword>
<evidence type="ECO:0000256" key="4">
    <source>
        <dbReference type="ARBA" id="ARBA00023163"/>
    </source>
</evidence>
<dbReference type="Pfam" id="PF02909">
    <property type="entry name" value="TetR_C_1"/>
    <property type="match status" value="1"/>
</dbReference>
<evidence type="ECO:0000256" key="5">
    <source>
        <dbReference type="PROSITE-ProRule" id="PRU00335"/>
    </source>
</evidence>
<evidence type="ECO:0000256" key="1">
    <source>
        <dbReference type="ARBA" id="ARBA00022491"/>
    </source>
</evidence>
<dbReference type="GO" id="GO:0000976">
    <property type="term" value="F:transcription cis-regulatory region binding"/>
    <property type="evidence" value="ECO:0007669"/>
    <property type="project" value="TreeGrafter"/>
</dbReference>
<keyword evidence="4" id="KW-0804">Transcription</keyword>
<proteinExistence type="predicted"/>
<evidence type="ECO:0000256" key="2">
    <source>
        <dbReference type="ARBA" id="ARBA00023015"/>
    </source>
</evidence>
<gene>
    <name evidence="7" type="ORF">DFR76_113179</name>
</gene>
<evidence type="ECO:0000256" key="3">
    <source>
        <dbReference type="ARBA" id="ARBA00023125"/>
    </source>
</evidence>
<evidence type="ECO:0000313" key="7">
    <source>
        <dbReference type="EMBL" id="RDI61677.1"/>
    </source>
</evidence>
<dbReference type="InterPro" id="IPR036271">
    <property type="entry name" value="Tet_transcr_reg_TetR-rel_C_sf"/>
</dbReference>
<comment type="caution">
    <text evidence="7">The sequence shown here is derived from an EMBL/GenBank/DDBJ whole genome shotgun (WGS) entry which is preliminary data.</text>
</comment>
<keyword evidence="2" id="KW-0805">Transcription regulation</keyword>
<dbReference type="PANTHER" id="PTHR30055">
    <property type="entry name" value="HTH-TYPE TRANSCRIPTIONAL REGULATOR RUTR"/>
    <property type="match status" value="1"/>
</dbReference>
<dbReference type="SUPFAM" id="SSF48498">
    <property type="entry name" value="Tetracyclin repressor-like, C-terminal domain"/>
    <property type="match status" value="1"/>
</dbReference>
<name>A0A370HT32_9NOCA</name>
<dbReference type="InterPro" id="IPR050109">
    <property type="entry name" value="HTH-type_TetR-like_transc_reg"/>
</dbReference>
<dbReference type="Proteomes" id="UP000254869">
    <property type="component" value="Unassembled WGS sequence"/>
</dbReference>
<accession>A0A370HT32</accession>
<dbReference type="InterPro" id="IPR003012">
    <property type="entry name" value="Tet_transcr_reg_TetR"/>
</dbReference>